<dbReference type="Proteomes" id="UP000825701">
    <property type="component" value="Chromosome"/>
</dbReference>
<evidence type="ECO:0000256" key="1">
    <source>
        <dbReference type="SAM" id="Phobius"/>
    </source>
</evidence>
<keyword evidence="1" id="KW-1133">Transmembrane helix</keyword>
<evidence type="ECO:0000313" key="3">
    <source>
        <dbReference type="Proteomes" id="UP000825701"/>
    </source>
</evidence>
<keyword evidence="1" id="KW-0472">Membrane</keyword>
<dbReference type="AlphaFoldDB" id="A0A9E6R645"/>
<reference evidence="2" key="1">
    <citation type="submission" date="2021-08" db="EMBL/GenBank/DDBJ databases">
        <authorList>
            <person name="Zhang H."/>
            <person name="Xu M."/>
            <person name="Yu Z."/>
            <person name="Yang L."/>
            <person name="Cai Y."/>
        </authorList>
    </citation>
    <scope>NUCLEOTIDE SEQUENCE</scope>
    <source>
        <strain evidence="2">CHL1</strain>
    </source>
</reference>
<dbReference type="KEGG" id="cmet:K6K41_15915"/>
<name>A0A9E6R645_9HYPH</name>
<gene>
    <name evidence="2" type="ORF">K6K41_15915</name>
</gene>
<evidence type="ECO:0000313" key="2">
    <source>
        <dbReference type="EMBL" id="QZN98524.1"/>
    </source>
</evidence>
<dbReference type="EMBL" id="CP081869">
    <property type="protein sequence ID" value="QZN98524.1"/>
    <property type="molecule type" value="Genomic_DNA"/>
</dbReference>
<accession>A0A9E6R645</accession>
<sequence length="152" mass="15972">MALLQVLSPCPKTRNAPAVFRPSPRGRPCEAVRRACRHAQAPAPSVERQGESDLLRRLAGPAVVIVAALAAVFAVWATVLKPIEVAADALGGMFEVVAPDSPETPQLRLARAERDFGAATSKAARSSAASDRAEAARRLTLMEAARDAAAQP</sequence>
<proteinExistence type="predicted"/>
<dbReference type="RefSeq" id="WP_261401454.1">
    <property type="nucleotide sequence ID" value="NZ_CP081869.1"/>
</dbReference>
<protein>
    <submittedName>
        <fullName evidence="2">Uncharacterized protein</fullName>
    </submittedName>
</protein>
<keyword evidence="3" id="KW-1185">Reference proteome</keyword>
<organism evidence="2 3">
    <name type="scientific">Chenggangzhangella methanolivorans</name>
    <dbReference type="NCBI Taxonomy" id="1437009"/>
    <lineage>
        <taxon>Bacteria</taxon>
        <taxon>Pseudomonadati</taxon>
        <taxon>Pseudomonadota</taxon>
        <taxon>Alphaproteobacteria</taxon>
        <taxon>Hyphomicrobiales</taxon>
        <taxon>Methylopilaceae</taxon>
        <taxon>Chenggangzhangella</taxon>
    </lineage>
</organism>
<keyword evidence="1" id="KW-0812">Transmembrane</keyword>
<feature type="transmembrane region" description="Helical" evidence="1">
    <location>
        <begin position="58"/>
        <end position="79"/>
    </location>
</feature>